<keyword evidence="2" id="KW-1185">Reference proteome</keyword>
<accession>A0ABS0CNU3</accession>
<comment type="caution">
    <text evidence="1">The sequence shown here is derived from an EMBL/GenBank/DDBJ whole genome shotgun (WGS) entry which is preliminary data.</text>
</comment>
<organism evidence="1 2">
    <name type="scientific">Nocardia amamiensis</name>
    <dbReference type="NCBI Taxonomy" id="404578"/>
    <lineage>
        <taxon>Bacteria</taxon>
        <taxon>Bacillati</taxon>
        <taxon>Actinomycetota</taxon>
        <taxon>Actinomycetes</taxon>
        <taxon>Mycobacteriales</taxon>
        <taxon>Nocardiaceae</taxon>
        <taxon>Nocardia</taxon>
    </lineage>
</organism>
<evidence type="ECO:0000313" key="2">
    <source>
        <dbReference type="Proteomes" id="UP000702209"/>
    </source>
</evidence>
<sequence length="120" mass="12698">MATAVMILDKVPGYPGLARVYKLDPPLVYDNQEREYALIWVPQPSPHVDVTVSVIPSTRTGVPIEGSMRARPGTFVAHGNPFARPDYLEGCFAWALAGAGQAAVLGAGSGEGYTIAQGEV</sequence>
<proteinExistence type="predicted"/>
<dbReference type="EMBL" id="JADLQX010000007">
    <property type="protein sequence ID" value="MBF6298206.1"/>
    <property type="molecule type" value="Genomic_DNA"/>
</dbReference>
<reference evidence="1 2" key="1">
    <citation type="submission" date="2020-10" db="EMBL/GenBank/DDBJ databases">
        <title>Identification of Nocardia species via Next-generation sequencing and recognition of intraspecies genetic diversity.</title>
        <authorList>
            <person name="Li P."/>
            <person name="Li P."/>
            <person name="Lu B."/>
        </authorList>
    </citation>
    <scope>NUCLEOTIDE SEQUENCE [LARGE SCALE GENOMIC DNA]</scope>
    <source>
        <strain evidence="1 2">BJ06-0157</strain>
    </source>
</reference>
<evidence type="ECO:0000313" key="1">
    <source>
        <dbReference type="EMBL" id="MBF6298206.1"/>
    </source>
</evidence>
<dbReference type="RefSeq" id="WP_195129515.1">
    <property type="nucleotide sequence ID" value="NZ_JADLQX010000007.1"/>
</dbReference>
<gene>
    <name evidence="1" type="ORF">IU459_11710</name>
</gene>
<name>A0ABS0CNU3_9NOCA</name>
<protein>
    <submittedName>
        <fullName evidence="1">Uncharacterized protein</fullName>
    </submittedName>
</protein>
<dbReference type="Proteomes" id="UP000702209">
    <property type="component" value="Unassembled WGS sequence"/>
</dbReference>